<evidence type="ECO:0000313" key="1">
    <source>
        <dbReference type="EMBL" id="SUZ95659.1"/>
    </source>
</evidence>
<name>A0A381RX36_9ZZZZ</name>
<organism evidence="1">
    <name type="scientific">marine metagenome</name>
    <dbReference type="NCBI Taxonomy" id="408172"/>
    <lineage>
        <taxon>unclassified sequences</taxon>
        <taxon>metagenomes</taxon>
        <taxon>ecological metagenomes</taxon>
    </lineage>
</organism>
<dbReference type="EMBL" id="UINC01002343">
    <property type="protein sequence ID" value="SUZ95659.1"/>
    <property type="molecule type" value="Genomic_DNA"/>
</dbReference>
<sequence length="40" mass="4420">GFGFRVPFPMAGTVGLDYGWGYRNGSFIDQALHLVIGQKF</sequence>
<evidence type="ECO:0008006" key="2">
    <source>
        <dbReference type="Google" id="ProtNLM"/>
    </source>
</evidence>
<reference evidence="1" key="1">
    <citation type="submission" date="2018-05" db="EMBL/GenBank/DDBJ databases">
        <authorList>
            <person name="Lanie J.A."/>
            <person name="Ng W.-L."/>
            <person name="Kazmierczak K.M."/>
            <person name="Andrzejewski T.M."/>
            <person name="Davidsen T.M."/>
            <person name="Wayne K.J."/>
            <person name="Tettelin H."/>
            <person name="Glass J.I."/>
            <person name="Rusch D."/>
            <person name="Podicherti R."/>
            <person name="Tsui H.-C.T."/>
            <person name="Winkler M.E."/>
        </authorList>
    </citation>
    <scope>NUCLEOTIDE SEQUENCE</scope>
</reference>
<accession>A0A381RX36</accession>
<feature type="non-terminal residue" evidence="1">
    <location>
        <position position="1"/>
    </location>
</feature>
<dbReference type="AlphaFoldDB" id="A0A381RX36"/>
<gene>
    <name evidence="1" type="ORF">METZ01_LOCUS48513</name>
</gene>
<protein>
    <recommendedName>
        <fullName evidence="2">Bacterial surface antigen (D15) domain-containing protein</fullName>
    </recommendedName>
</protein>
<proteinExistence type="predicted"/>